<dbReference type="InterPro" id="IPR029069">
    <property type="entry name" value="HotDog_dom_sf"/>
</dbReference>
<dbReference type="RefSeq" id="WP_233088740.1">
    <property type="nucleotide sequence ID" value="NZ_BAABWN010000003.1"/>
</dbReference>
<evidence type="ECO:0000259" key="1">
    <source>
        <dbReference type="Pfam" id="PF03061"/>
    </source>
</evidence>
<keyword evidence="3" id="KW-1185">Reference proteome</keyword>
<dbReference type="InterPro" id="IPR006683">
    <property type="entry name" value="Thioestr_dom"/>
</dbReference>
<evidence type="ECO:0000313" key="2">
    <source>
        <dbReference type="EMBL" id="GAA6167211.1"/>
    </source>
</evidence>
<accession>A0ABQ0A6C6</accession>
<organism evidence="2 3">
    <name type="scientific">Sessilibacter corallicola</name>
    <dbReference type="NCBI Taxonomy" id="2904075"/>
    <lineage>
        <taxon>Bacteria</taxon>
        <taxon>Pseudomonadati</taxon>
        <taxon>Pseudomonadota</taxon>
        <taxon>Gammaproteobacteria</taxon>
        <taxon>Cellvibrionales</taxon>
        <taxon>Cellvibrionaceae</taxon>
        <taxon>Sessilibacter</taxon>
    </lineage>
</organism>
<feature type="domain" description="Thioesterase" evidence="1">
    <location>
        <begin position="61"/>
        <end position="131"/>
    </location>
</feature>
<evidence type="ECO:0000313" key="3">
    <source>
        <dbReference type="Proteomes" id="UP001465153"/>
    </source>
</evidence>
<dbReference type="Pfam" id="PF03061">
    <property type="entry name" value="4HBT"/>
    <property type="match status" value="1"/>
</dbReference>
<sequence>MQDFPQTLQKLKQTGNAQDLVGLIPYAQTLGVEIQTQEENRLLFVLPANHDVVGNPTLPAIHGGALSGFMEVSSALYLLFCSQRLIIPRVVDFSIDFLRAGRIVDTFASCEVMRQGARVANIQITAWQDDASQPIATARANFLTEPLELPSS</sequence>
<name>A0ABQ0A6C6_9GAMM</name>
<dbReference type="CDD" id="cd03443">
    <property type="entry name" value="PaaI_thioesterase"/>
    <property type="match status" value="1"/>
</dbReference>
<dbReference type="EMBL" id="BAABWN010000003">
    <property type="protein sequence ID" value="GAA6167211.1"/>
    <property type="molecule type" value="Genomic_DNA"/>
</dbReference>
<comment type="caution">
    <text evidence="2">The sequence shown here is derived from an EMBL/GenBank/DDBJ whole genome shotgun (WGS) entry which is preliminary data.</text>
</comment>
<dbReference type="Proteomes" id="UP001465153">
    <property type="component" value="Unassembled WGS sequence"/>
</dbReference>
<protein>
    <submittedName>
        <fullName evidence="2">PaaI family thioesterase</fullName>
    </submittedName>
</protein>
<dbReference type="Gene3D" id="3.10.129.10">
    <property type="entry name" value="Hotdog Thioesterase"/>
    <property type="match status" value="1"/>
</dbReference>
<dbReference type="SUPFAM" id="SSF54637">
    <property type="entry name" value="Thioesterase/thiol ester dehydrase-isomerase"/>
    <property type="match status" value="1"/>
</dbReference>
<reference evidence="2 3" key="1">
    <citation type="submission" date="2024-04" db="EMBL/GenBank/DDBJ databases">
        <title>Draft genome sequence of Sessilibacter corallicola NBRC 116591.</title>
        <authorList>
            <person name="Miyakawa T."/>
            <person name="Kusuya Y."/>
            <person name="Miura T."/>
        </authorList>
    </citation>
    <scope>NUCLEOTIDE SEQUENCE [LARGE SCALE GENOMIC DNA]</scope>
    <source>
        <strain evidence="2 3">KU-00831-HH</strain>
    </source>
</reference>
<proteinExistence type="predicted"/>
<gene>
    <name evidence="2" type="ORF">NBRC116591_10210</name>
</gene>